<accession>I7B9L3</accession>
<keyword evidence="2" id="KW-1185">Reference proteome</keyword>
<dbReference type="EMBL" id="CP003731">
    <property type="protein sequence ID" value="AFO51940.1"/>
    <property type="molecule type" value="Genomic_DNA"/>
</dbReference>
<dbReference type="AlphaFoldDB" id="I7B9L3"/>
<dbReference type="KEGG" id="mhl:MHLP_01800"/>
<proteinExistence type="predicted"/>
<dbReference type="PATRIC" id="fig|1212765.3.peg.403"/>
<protein>
    <submittedName>
        <fullName evidence="1">Uncharacterized protein</fullName>
    </submittedName>
</protein>
<dbReference type="HOGENOM" id="CLU_155850_0_0_14"/>
<dbReference type="STRING" id="1212765.MHLP_01800"/>
<gene>
    <name evidence="1" type="ordered locus">MHLP_01800</name>
</gene>
<reference evidence="2" key="2">
    <citation type="submission" date="2012-07" db="EMBL/GenBank/DDBJ databases">
        <title>Complete genome sequence of 'Candidatus Mycoplasma haemolamae'.</title>
        <authorList>
            <person name="Guimaraes A.M.S."/>
            <person name="Toth B."/>
            <person name="Santos A.P."/>
            <person name="Nascimento N.C."/>
            <person name="Sojka J.E."/>
            <person name="Messick J.B."/>
        </authorList>
    </citation>
    <scope>NUCLEOTIDE SEQUENCE [LARGE SCALE GENOMIC DNA]</scope>
    <source>
        <strain evidence="2">Purdue</strain>
    </source>
</reference>
<reference evidence="1 2" key="1">
    <citation type="journal article" date="2012" name="J. Bacteriol.">
        <title>Genome Sequence of "Candidatus Mycoplasma haemolamae" Strain Purdue, a Red Blood Cell Pathogen of Alpacas (Vicugna pacos) and Llamas (Lama glama).</title>
        <authorList>
            <person name="Guimaraes A.M."/>
            <person name="Toth B."/>
            <person name="Santos A.P."/>
            <person name="do Nascimento N.C."/>
            <person name="Kritchevsky J.E."/>
            <person name="Messick J.B."/>
        </authorList>
    </citation>
    <scope>NUCLEOTIDE SEQUENCE [LARGE SCALE GENOMIC DNA]</scope>
    <source>
        <strain evidence="1 2">Purdue</strain>
    </source>
</reference>
<sequence>MYQDLVYELADLKRFTVEKKEKTPIDYLSEGCQDEVEVSIEQLHPCIARIKLILKGCVISRASTNAVCLEIEGKSSEEASKIVNSFLLFLDRKECDLTCLSDRLKLFERFSSSKSRYSCLRKGALLIQKILQEDR</sequence>
<evidence type="ECO:0000313" key="1">
    <source>
        <dbReference type="EMBL" id="AFO51940.1"/>
    </source>
</evidence>
<dbReference type="OrthoDB" id="398337at2"/>
<dbReference type="Proteomes" id="UP000006502">
    <property type="component" value="Chromosome"/>
</dbReference>
<dbReference type="Gene3D" id="3.90.1010.10">
    <property type="match status" value="1"/>
</dbReference>
<evidence type="ECO:0000313" key="2">
    <source>
        <dbReference type="Proteomes" id="UP000006502"/>
    </source>
</evidence>
<dbReference type="SUPFAM" id="SSF82649">
    <property type="entry name" value="SufE/NifU"/>
    <property type="match status" value="1"/>
</dbReference>
<organism evidence="1 2">
    <name type="scientific">Mycoplasma haematolamae (strain Purdue)</name>
    <dbReference type="NCBI Taxonomy" id="1212765"/>
    <lineage>
        <taxon>Bacteria</taxon>
        <taxon>Bacillati</taxon>
        <taxon>Mycoplasmatota</taxon>
        <taxon>Mollicutes</taxon>
        <taxon>Mycoplasmataceae</taxon>
        <taxon>Mycoplasma</taxon>
    </lineage>
</organism>
<name>I7B9L3_MYCHA</name>